<accession>A0A917V1X2</accession>
<dbReference type="EMBL" id="BMMF01000002">
    <property type="protein sequence ID" value="GGK23139.1"/>
    <property type="molecule type" value="Genomic_DNA"/>
</dbReference>
<comment type="caution">
    <text evidence="1">The sequence shown here is derived from an EMBL/GenBank/DDBJ whole genome shotgun (WGS) entry which is preliminary data.</text>
</comment>
<evidence type="ECO:0000313" key="1">
    <source>
        <dbReference type="EMBL" id="GGK23139.1"/>
    </source>
</evidence>
<name>A0A917V1X2_9HYPH</name>
<reference evidence="1 2" key="1">
    <citation type="journal article" date="2014" name="Int. J. Syst. Evol. Microbiol.">
        <title>Complete genome sequence of Corynebacterium casei LMG S-19264T (=DSM 44701T), isolated from a smear-ripened cheese.</title>
        <authorList>
            <consortium name="US DOE Joint Genome Institute (JGI-PGF)"/>
            <person name="Walter F."/>
            <person name="Albersmeier A."/>
            <person name="Kalinowski J."/>
            <person name="Ruckert C."/>
        </authorList>
    </citation>
    <scope>NUCLEOTIDE SEQUENCE [LARGE SCALE GENOMIC DNA]</scope>
    <source>
        <strain evidence="1 2">CGMCC 1.9161</strain>
    </source>
</reference>
<keyword evidence="2" id="KW-1185">Reference proteome</keyword>
<gene>
    <name evidence="1" type="ORF">GCM10011322_07370</name>
</gene>
<sequence length="53" mass="5655">MVSGPDWASANVETDASARPAITGRRIVFMGNLVELVLERAVTRIDAGGSKRL</sequence>
<dbReference type="Proteomes" id="UP000600449">
    <property type="component" value="Unassembled WGS sequence"/>
</dbReference>
<organism evidence="1 2">
    <name type="scientific">Salinarimonas ramus</name>
    <dbReference type="NCBI Taxonomy" id="690164"/>
    <lineage>
        <taxon>Bacteria</taxon>
        <taxon>Pseudomonadati</taxon>
        <taxon>Pseudomonadota</taxon>
        <taxon>Alphaproteobacteria</taxon>
        <taxon>Hyphomicrobiales</taxon>
        <taxon>Salinarimonadaceae</taxon>
        <taxon>Salinarimonas</taxon>
    </lineage>
</organism>
<evidence type="ECO:0000313" key="2">
    <source>
        <dbReference type="Proteomes" id="UP000600449"/>
    </source>
</evidence>
<dbReference type="AlphaFoldDB" id="A0A917V1X2"/>
<protein>
    <submittedName>
        <fullName evidence="1">Uncharacterized protein</fullName>
    </submittedName>
</protein>
<proteinExistence type="predicted"/>